<comment type="caution">
    <text evidence="2">The sequence shown here is derived from an EMBL/GenBank/DDBJ whole genome shotgun (WGS) entry which is preliminary data.</text>
</comment>
<accession>A0AAE1DKX2</accession>
<organism evidence="2 3">
    <name type="scientific">Elysia crispata</name>
    <name type="common">lettuce slug</name>
    <dbReference type="NCBI Taxonomy" id="231223"/>
    <lineage>
        <taxon>Eukaryota</taxon>
        <taxon>Metazoa</taxon>
        <taxon>Spiralia</taxon>
        <taxon>Lophotrochozoa</taxon>
        <taxon>Mollusca</taxon>
        <taxon>Gastropoda</taxon>
        <taxon>Heterobranchia</taxon>
        <taxon>Euthyneura</taxon>
        <taxon>Panpulmonata</taxon>
        <taxon>Sacoglossa</taxon>
        <taxon>Placobranchoidea</taxon>
        <taxon>Plakobranchidae</taxon>
        <taxon>Elysia</taxon>
    </lineage>
</organism>
<dbReference type="EMBL" id="JAWDGP010003406">
    <property type="protein sequence ID" value="KAK3774539.1"/>
    <property type="molecule type" value="Genomic_DNA"/>
</dbReference>
<evidence type="ECO:0000313" key="2">
    <source>
        <dbReference type="EMBL" id="KAK3774539.1"/>
    </source>
</evidence>
<feature type="compositionally biased region" description="Basic and acidic residues" evidence="1">
    <location>
        <begin position="81"/>
        <end position="90"/>
    </location>
</feature>
<feature type="region of interest" description="Disordered" evidence="1">
    <location>
        <begin position="81"/>
        <end position="110"/>
    </location>
</feature>
<protein>
    <submittedName>
        <fullName evidence="2">Uncharacterized protein</fullName>
    </submittedName>
</protein>
<proteinExistence type="predicted"/>
<dbReference type="AlphaFoldDB" id="A0AAE1DKX2"/>
<keyword evidence="3" id="KW-1185">Reference proteome</keyword>
<dbReference type="Proteomes" id="UP001283361">
    <property type="component" value="Unassembled WGS sequence"/>
</dbReference>
<evidence type="ECO:0000256" key="1">
    <source>
        <dbReference type="SAM" id="MobiDB-lite"/>
    </source>
</evidence>
<feature type="compositionally biased region" description="Basic and acidic residues" evidence="1">
    <location>
        <begin position="101"/>
        <end position="110"/>
    </location>
</feature>
<evidence type="ECO:0000313" key="3">
    <source>
        <dbReference type="Proteomes" id="UP001283361"/>
    </source>
</evidence>
<reference evidence="2" key="1">
    <citation type="journal article" date="2023" name="G3 (Bethesda)">
        <title>A reference genome for the long-term kleptoplast-retaining sea slug Elysia crispata morphotype clarki.</title>
        <authorList>
            <person name="Eastman K.E."/>
            <person name="Pendleton A.L."/>
            <person name="Shaikh M.A."/>
            <person name="Suttiyut T."/>
            <person name="Ogas R."/>
            <person name="Tomko P."/>
            <person name="Gavelis G."/>
            <person name="Widhalm J.R."/>
            <person name="Wisecaver J.H."/>
        </authorList>
    </citation>
    <scope>NUCLEOTIDE SEQUENCE</scope>
    <source>
        <strain evidence="2">ECLA1</strain>
    </source>
</reference>
<name>A0AAE1DKX2_9GAST</name>
<sequence length="110" mass="12117">MTTRRRCRERPKEAANWDRAITGTACNGPGSVAAAAVTVISAVTVWQSLIPLPKSSAGTIIRMFCLLDKLYQKEGGEKMIELESEPESKRKDKRNGHGKNVGKEVCKETK</sequence>
<gene>
    <name evidence="2" type="ORF">RRG08_049475</name>
</gene>